<accession>A0A8S3T308</accession>
<dbReference type="InterPro" id="IPR015943">
    <property type="entry name" value="WD40/YVTN_repeat-like_dom_sf"/>
</dbReference>
<dbReference type="SUPFAM" id="SSF101898">
    <property type="entry name" value="NHL repeat"/>
    <property type="match status" value="1"/>
</dbReference>
<dbReference type="Proteomes" id="UP000683360">
    <property type="component" value="Unassembled WGS sequence"/>
</dbReference>
<proteinExistence type="predicted"/>
<sequence length="322" mass="36354">MSSVYKTSTTEAIFPRKMASGRGKRAERGSMDSHDEIASECRKLTEHREIDSHEVDFLMTDMDIREEKTDSPHEQLIPKVVNIAQKSTDNEDIHRVRLLTYRRTPFTYAQAPIEFYLPRSVIFAASVIRNTLVLTDYKNNQLIICNSDGSDIDHIPLPDTPNNLAVVNSKTLAVSCRNDESILIINIPTGSITSTIKTSGNCYGVSTAYKNIEDIIVDRNRLVCIDCNTIYCCTLDGKITWKRSVSYQDLRRVTTDRRGTVYVTNGMTDNVLVVSENGHRYEEFLSSSDGMNRPSGIHFDKKENVLFVCNASDGKAFLFDVK</sequence>
<name>A0A8S3T308_MYTED</name>
<comment type="caution">
    <text evidence="1">The sequence shown here is derived from an EMBL/GenBank/DDBJ whole genome shotgun (WGS) entry which is preliminary data.</text>
</comment>
<reference evidence="1" key="1">
    <citation type="submission" date="2021-03" db="EMBL/GenBank/DDBJ databases">
        <authorList>
            <person name="Bekaert M."/>
        </authorList>
    </citation>
    <scope>NUCLEOTIDE SEQUENCE</scope>
</reference>
<keyword evidence="2" id="KW-1185">Reference proteome</keyword>
<dbReference type="Gene3D" id="2.130.10.10">
    <property type="entry name" value="YVTN repeat-like/Quinoprotein amine dehydrogenase"/>
    <property type="match status" value="1"/>
</dbReference>
<dbReference type="AlphaFoldDB" id="A0A8S3T308"/>
<gene>
    <name evidence="1" type="ORF">MEDL_39302</name>
</gene>
<dbReference type="EMBL" id="CAJPWZ010001879">
    <property type="protein sequence ID" value="CAG2226211.1"/>
    <property type="molecule type" value="Genomic_DNA"/>
</dbReference>
<protein>
    <submittedName>
        <fullName evidence="1">Uncharacterized protein</fullName>
    </submittedName>
</protein>
<organism evidence="1 2">
    <name type="scientific">Mytilus edulis</name>
    <name type="common">Blue mussel</name>
    <dbReference type="NCBI Taxonomy" id="6550"/>
    <lineage>
        <taxon>Eukaryota</taxon>
        <taxon>Metazoa</taxon>
        <taxon>Spiralia</taxon>
        <taxon>Lophotrochozoa</taxon>
        <taxon>Mollusca</taxon>
        <taxon>Bivalvia</taxon>
        <taxon>Autobranchia</taxon>
        <taxon>Pteriomorphia</taxon>
        <taxon>Mytilida</taxon>
        <taxon>Mytiloidea</taxon>
        <taxon>Mytilidae</taxon>
        <taxon>Mytilinae</taxon>
        <taxon>Mytilus</taxon>
    </lineage>
</organism>
<evidence type="ECO:0000313" key="2">
    <source>
        <dbReference type="Proteomes" id="UP000683360"/>
    </source>
</evidence>
<evidence type="ECO:0000313" key="1">
    <source>
        <dbReference type="EMBL" id="CAG2226211.1"/>
    </source>
</evidence>
<dbReference type="OrthoDB" id="6103839at2759"/>
<dbReference type="Gene3D" id="2.40.10.500">
    <property type="match status" value="1"/>
</dbReference>